<dbReference type="RefSeq" id="WP_328238438.1">
    <property type="nucleotide sequence ID" value="NZ_JAROAS010000041.1"/>
</dbReference>
<dbReference type="InterPro" id="IPR046742">
    <property type="entry name" value="DUF6792"/>
</dbReference>
<dbReference type="EMBL" id="JAROAS010000041">
    <property type="protein sequence ID" value="MED4129780.1"/>
    <property type="molecule type" value="Genomic_DNA"/>
</dbReference>
<sequence length="669" mass="75890">MEARRLMNDELLKKDEVWLRITQLEYKMKDGMSEEEFEKEVRRIYIEETGEELPADMKVYTSNESNDLESDYDGTAIYFENEEKNINQLYVISQGSNDQGDWLYNAIGLFQGKDASQAIDVDIFVDEAKRAFNINDEEMLTVGLGHSLANNNNLTAQVLNENFDKIYGVNGAQINVYQLYTADDYFRQIVNQNFNLPRTDNNAIYTLPPHEFEQFAIEYIEEKIDTGSIYQLRSINDPLYALMENTRGFVTVPIDAKEGIVTNKNYAGLSPLFANLPDEEIAKWQTIFMPAADAYVTDGVDGALGVLEDMTGLKRTVFDDVSELQADFQKLMESETIDLDEYPAFMRGEMARSHALGQVGAKIPQAFDLLSKALTEFDHIKQFQRNIGPIIETVQGLNDSAEEVFGYLVEAGYIDEASKDNIVKELNGLTESLEILNDYEHLEDVYKEYPHLMRDGGSGLLGSDLAFLLLLIEHGEKLSGHWQALEKELQEVMSEIGHSHSIHELLNALNAENGVSYSNNEMILSTQHGGEEIRVNLSTTVEAYYNGLTIVEQQQEQVQAFVRLYEHEVVEDVETRKKVLVQAFDDMESNPKGYQHLLNKSHAPVGSRMERIVVHDQIGGIALPEGPVWEAALVEQLEKQRTFLEKMREGIEEIFDEEHNVAAIFTLSG</sequence>
<evidence type="ECO:0000313" key="3">
    <source>
        <dbReference type="Proteomes" id="UP001341820"/>
    </source>
</evidence>
<evidence type="ECO:0000313" key="2">
    <source>
        <dbReference type="EMBL" id="MED4129780.1"/>
    </source>
</evidence>
<proteinExistence type="predicted"/>
<name>A0ABU6NRD8_9BACI</name>
<feature type="domain" description="DUF6792" evidence="1">
    <location>
        <begin position="26"/>
        <end position="240"/>
    </location>
</feature>
<accession>A0ABU6NRD8</accession>
<evidence type="ECO:0000259" key="1">
    <source>
        <dbReference type="Pfam" id="PF20591"/>
    </source>
</evidence>
<dbReference type="Proteomes" id="UP001341820">
    <property type="component" value="Unassembled WGS sequence"/>
</dbReference>
<protein>
    <recommendedName>
        <fullName evidence="1">DUF6792 domain-containing protein</fullName>
    </recommendedName>
</protein>
<keyword evidence="3" id="KW-1185">Reference proteome</keyword>
<organism evidence="2 3">
    <name type="scientific">Shouchella miscanthi</name>
    <dbReference type="NCBI Taxonomy" id="2598861"/>
    <lineage>
        <taxon>Bacteria</taxon>
        <taxon>Bacillati</taxon>
        <taxon>Bacillota</taxon>
        <taxon>Bacilli</taxon>
        <taxon>Bacillales</taxon>
        <taxon>Bacillaceae</taxon>
        <taxon>Shouchella</taxon>
    </lineage>
</organism>
<gene>
    <name evidence="2" type="ORF">P5F74_16715</name>
</gene>
<comment type="caution">
    <text evidence="2">The sequence shown here is derived from an EMBL/GenBank/DDBJ whole genome shotgun (WGS) entry which is preliminary data.</text>
</comment>
<dbReference type="Pfam" id="PF20591">
    <property type="entry name" value="DUF6792"/>
    <property type="match status" value="1"/>
</dbReference>
<reference evidence="2 3" key="1">
    <citation type="submission" date="2023-03" db="EMBL/GenBank/DDBJ databases">
        <title>Bacillus Genome Sequencing.</title>
        <authorList>
            <person name="Dunlap C."/>
        </authorList>
    </citation>
    <scope>NUCLEOTIDE SEQUENCE [LARGE SCALE GENOMIC DNA]</scope>
    <source>
        <strain evidence="2 3">B-4107</strain>
    </source>
</reference>